<dbReference type="EMBL" id="CAWUPB010000098">
    <property type="protein sequence ID" value="CAK7323407.1"/>
    <property type="molecule type" value="Genomic_DNA"/>
</dbReference>
<name>A0AAV1QS97_9ROSI</name>
<keyword evidence="3" id="KW-1185">Reference proteome</keyword>
<accession>A0AAV1QS97</accession>
<feature type="compositionally biased region" description="Basic and acidic residues" evidence="1">
    <location>
        <begin position="67"/>
        <end position="84"/>
    </location>
</feature>
<comment type="caution">
    <text evidence="2">The sequence shown here is derived from an EMBL/GenBank/DDBJ whole genome shotgun (WGS) entry which is preliminary data.</text>
</comment>
<feature type="compositionally biased region" description="Basic and acidic residues" evidence="1">
    <location>
        <begin position="197"/>
        <end position="206"/>
    </location>
</feature>
<reference evidence="2 3" key="1">
    <citation type="submission" date="2024-01" db="EMBL/GenBank/DDBJ databases">
        <authorList>
            <person name="Waweru B."/>
        </authorList>
    </citation>
    <scope>NUCLEOTIDE SEQUENCE [LARGE SCALE GENOMIC DNA]</scope>
</reference>
<feature type="compositionally biased region" description="Basic residues" evidence="1">
    <location>
        <begin position="160"/>
        <end position="173"/>
    </location>
</feature>
<dbReference type="AlphaFoldDB" id="A0AAV1QS97"/>
<proteinExistence type="predicted"/>
<evidence type="ECO:0000313" key="3">
    <source>
        <dbReference type="Proteomes" id="UP001314170"/>
    </source>
</evidence>
<gene>
    <name evidence="2" type="ORF">DCAF_LOCUS1033</name>
</gene>
<dbReference type="Proteomes" id="UP001314170">
    <property type="component" value="Unassembled WGS sequence"/>
</dbReference>
<feature type="compositionally biased region" description="Polar residues" evidence="1">
    <location>
        <begin position="118"/>
        <end position="141"/>
    </location>
</feature>
<evidence type="ECO:0000313" key="2">
    <source>
        <dbReference type="EMBL" id="CAK7323407.1"/>
    </source>
</evidence>
<evidence type="ECO:0000256" key="1">
    <source>
        <dbReference type="SAM" id="MobiDB-lite"/>
    </source>
</evidence>
<protein>
    <submittedName>
        <fullName evidence="2">Uncharacterized protein</fullName>
    </submittedName>
</protein>
<feature type="compositionally biased region" description="Basic and acidic residues" evidence="1">
    <location>
        <begin position="44"/>
        <end position="56"/>
    </location>
</feature>
<feature type="region of interest" description="Disordered" evidence="1">
    <location>
        <begin position="1"/>
        <end position="218"/>
    </location>
</feature>
<sequence length="218" mass="25108">MTRDGQATSKSERQRVRRMGKSGEKTTPGGRKTQRRIRSSCSAQDKKRLGHDRGAEPVKPNPMWTSESRETREGEPSQGRDNRRQNNRIHTRGIYKLGRSEYTKPTRHIKPTKAGTPIAQNGKTNEQVSHQQRQAQPTPIITEQRPGIKHKGTSEEAARRKTKKRLGHNRGARPVKPNPMWTNSYGNKRRRTNRASQGRDNRRRNTESIPWNLLARQK</sequence>
<organism evidence="2 3">
    <name type="scientific">Dovyalis caffra</name>
    <dbReference type="NCBI Taxonomy" id="77055"/>
    <lineage>
        <taxon>Eukaryota</taxon>
        <taxon>Viridiplantae</taxon>
        <taxon>Streptophyta</taxon>
        <taxon>Embryophyta</taxon>
        <taxon>Tracheophyta</taxon>
        <taxon>Spermatophyta</taxon>
        <taxon>Magnoliopsida</taxon>
        <taxon>eudicotyledons</taxon>
        <taxon>Gunneridae</taxon>
        <taxon>Pentapetalae</taxon>
        <taxon>rosids</taxon>
        <taxon>fabids</taxon>
        <taxon>Malpighiales</taxon>
        <taxon>Salicaceae</taxon>
        <taxon>Flacourtieae</taxon>
        <taxon>Dovyalis</taxon>
    </lineage>
</organism>